<dbReference type="InterPro" id="IPR051312">
    <property type="entry name" value="Diverse_Substr_Oxidored"/>
</dbReference>
<accession>A0A2A5IXD6</accession>
<dbReference type="Pfam" id="PF21274">
    <property type="entry name" value="Rng_hyd_C"/>
    <property type="match status" value="1"/>
</dbReference>
<dbReference type="Gene3D" id="3.30.43.10">
    <property type="entry name" value="Uridine Diphospho-n-acetylenolpyruvylglucosamine Reductase, domain 2"/>
    <property type="match status" value="1"/>
</dbReference>
<dbReference type="InterPro" id="IPR016169">
    <property type="entry name" value="FAD-bd_PCMH_sub2"/>
</dbReference>
<feature type="domain" description="FAD-binding PCMH-type" evidence="4">
    <location>
        <begin position="1"/>
        <end position="177"/>
    </location>
</feature>
<protein>
    <recommendedName>
        <fullName evidence="4">FAD-binding PCMH-type domain-containing protein</fullName>
    </recommendedName>
</protein>
<dbReference type="InterPro" id="IPR036318">
    <property type="entry name" value="FAD-bd_PCMH-like_sf"/>
</dbReference>
<keyword evidence="2" id="KW-0274">FAD</keyword>
<dbReference type="PANTHER" id="PTHR42659">
    <property type="entry name" value="XANTHINE DEHYDROGENASE SUBUNIT C-RELATED"/>
    <property type="match status" value="1"/>
</dbReference>
<organism evidence="5 6">
    <name type="scientific">Rhodococcus qingshengii</name>
    <dbReference type="NCBI Taxonomy" id="334542"/>
    <lineage>
        <taxon>Bacteria</taxon>
        <taxon>Bacillati</taxon>
        <taxon>Actinomycetota</taxon>
        <taxon>Actinomycetes</taxon>
        <taxon>Mycobacteriales</taxon>
        <taxon>Nocardiaceae</taxon>
        <taxon>Rhodococcus</taxon>
        <taxon>Rhodococcus erythropolis group</taxon>
    </lineage>
</organism>
<dbReference type="EMBL" id="NOVD01000092">
    <property type="protein sequence ID" value="PCK21913.1"/>
    <property type="molecule type" value="Genomic_DNA"/>
</dbReference>
<dbReference type="Gene3D" id="3.40.30.120">
    <property type="match status" value="1"/>
</dbReference>
<gene>
    <name evidence="5" type="ORF">CHR55_33425</name>
</gene>
<keyword evidence="3" id="KW-0560">Oxidoreductase</keyword>
<dbReference type="SUPFAM" id="SSF56176">
    <property type="entry name" value="FAD-binding/transporter-associated domain-like"/>
    <property type="match status" value="1"/>
</dbReference>
<dbReference type="RefSeq" id="WP_099699113.1">
    <property type="nucleotide sequence ID" value="NZ_NOVD01000092.1"/>
</dbReference>
<dbReference type="PROSITE" id="PS51387">
    <property type="entry name" value="FAD_PCMH"/>
    <property type="match status" value="1"/>
</dbReference>
<comment type="caution">
    <text evidence="5">The sequence shown here is derived from an EMBL/GenBank/DDBJ whole genome shotgun (WGS) entry which is preliminary data.</text>
</comment>
<dbReference type="GO" id="GO:0016491">
    <property type="term" value="F:oxidoreductase activity"/>
    <property type="evidence" value="ECO:0007669"/>
    <property type="project" value="UniProtKB-KW"/>
</dbReference>
<keyword evidence="1" id="KW-0285">Flavoprotein</keyword>
<evidence type="ECO:0000313" key="5">
    <source>
        <dbReference type="EMBL" id="PCK21913.1"/>
    </source>
</evidence>
<dbReference type="Pfam" id="PF00941">
    <property type="entry name" value="FAD_binding_5"/>
    <property type="match status" value="1"/>
</dbReference>
<dbReference type="Gene3D" id="3.30.465.10">
    <property type="match status" value="1"/>
</dbReference>
<dbReference type="GO" id="GO:0071949">
    <property type="term" value="F:FAD binding"/>
    <property type="evidence" value="ECO:0007669"/>
    <property type="project" value="InterPro"/>
</dbReference>
<reference evidence="5 6" key="1">
    <citation type="submission" date="2017-07" db="EMBL/GenBank/DDBJ databases">
        <title>Draft sequence of Rhodococcus enclensis 23b-28.</title>
        <authorList>
            <person name="Besaury L."/>
            <person name="Sancelme M."/>
            <person name="Amato P."/>
            <person name="Lallement A."/>
            <person name="Delort A.-M."/>
        </authorList>
    </citation>
    <scope>NUCLEOTIDE SEQUENCE [LARGE SCALE GENOMIC DNA]</scope>
    <source>
        <strain evidence="5 6">23b-28</strain>
    </source>
</reference>
<evidence type="ECO:0000259" key="4">
    <source>
        <dbReference type="PROSITE" id="PS51387"/>
    </source>
</evidence>
<sequence>MKPAPFAYSAPASVAEVIGLLDIFEDEAKVIAGGQSLAAMLNMRLARPANLVDLRKLGSELSYIVDEGSQVRIGALTRHAQVERFAFVGAPSLLSKAAPYIGHPSIRSRGTIGGSVAHADPAAEFPAALTALGARFVLRSVDGTREVTPEEFFLSFYMTSIEATELLTEIVVPTWGPTTGTSFVEFARRCGDFAVTGTAVAAELAPDGAIAHLGIGICGENWAAVRRLWDNDPRHDEFRHEVKRVFASQSMEYREHNVHEGMRYASGAVIPDELGEPIPNPDPIRLYIPSTVPGTHIPHAWVERGVERLGVDQLVEPGHFLLIAGENGEDWLEAAERCADELGVPLTAVSISHLDGQWLDPRLAWVKQRQVGADGCVLVRPDRYVAWRSETSVHDCSSTLAAILGRLLGREGA</sequence>
<dbReference type="InterPro" id="IPR016167">
    <property type="entry name" value="FAD-bd_PCMH_sub1"/>
</dbReference>
<name>A0A2A5IXD6_RHOSG</name>
<dbReference type="PANTHER" id="PTHR42659:SF2">
    <property type="entry name" value="XANTHINE DEHYDROGENASE SUBUNIT C-RELATED"/>
    <property type="match status" value="1"/>
</dbReference>
<dbReference type="InterPro" id="IPR016166">
    <property type="entry name" value="FAD-bd_PCMH"/>
</dbReference>
<evidence type="ECO:0000256" key="1">
    <source>
        <dbReference type="ARBA" id="ARBA00022630"/>
    </source>
</evidence>
<proteinExistence type="predicted"/>
<dbReference type="InterPro" id="IPR002346">
    <property type="entry name" value="Mopterin_DH_FAD-bd"/>
</dbReference>
<evidence type="ECO:0000256" key="2">
    <source>
        <dbReference type="ARBA" id="ARBA00022827"/>
    </source>
</evidence>
<dbReference type="AlphaFoldDB" id="A0A2A5IXD6"/>
<evidence type="ECO:0000313" key="6">
    <source>
        <dbReference type="Proteomes" id="UP000230886"/>
    </source>
</evidence>
<evidence type="ECO:0000256" key="3">
    <source>
        <dbReference type="ARBA" id="ARBA00023002"/>
    </source>
</evidence>
<dbReference type="Proteomes" id="UP000230886">
    <property type="component" value="Unassembled WGS sequence"/>
</dbReference>